<evidence type="ECO:0000313" key="3">
    <source>
        <dbReference type="Proteomes" id="UP000027746"/>
    </source>
</evidence>
<comment type="caution">
    <text evidence="2">The sequence shown here is derived from an EMBL/GenBank/DDBJ whole genome shotgun (WGS) entry which is preliminary data.</text>
</comment>
<evidence type="ECO:0000259" key="1">
    <source>
        <dbReference type="Pfam" id="PF21798"/>
    </source>
</evidence>
<name>A0A073IWE7_9RHOB</name>
<evidence type="ECO:0000313" key="2">
    <source>
        <dbReference type="EMBL" id="KEJ94069.1"/>
    </source>
</evidence>
<keyword evidence="3" id="KW-1185">Reference proteome</keyword>
<organism evidence="2 3">
    <name type="scientific">Pseudosulfitobacter pseudonitzschiae</name>
    <dbReference type="NCBI Taxonomy" id="1402135"/>
    <lineage>
        <taxon>Bacteria</taxon>
        <taxon>Pseudomonadati</taxon>
        <taxon>Pseudomonadota</taxon>
        <taxon>Alphaproteobacteria</taxon>
        <taxon>Rhodobacterales</taxon>
        <taxon>Roseobacteraceae</taxon>
        <taxon>Pseudosulfitobacter</taxon>
    </lineage>
</organism>
<dbReference type="GeneID" id="68872441"/>
<accession>A0A073IWE7</accession>
<gene>
    <name evidence="2" type="ORF">SUH3_08585</name>
</gene>
<dbReference type="EMBL" id="JAMD01000019">
    <property type="protein sequence ID" value="KEJ94069.1"/>
    <property type="molecule type" value="Genomic_DNA"/>
</dbReference>
<dbReference type="InterPro" id="IPR049243">
    <property type="entry name" value="DUF6878"/>
</dbReference>
<sequence>MTNPQIDYAAMAAQWRAERETTLKATRAELLAQLRALGISEVTAEYEGYGDSGNVEDVTVQPADVKLPEPLSTEVGDFAWSLAYHHHPGFENNEGGYGTLTWDITGDSITLDHADRYVECSHSYVEGL</sequence>
<proteinExistence type="predicted"/>
<feature type="domain" description="DUF6878" evidence="1">
    <location>
        <begin position="70"/>
        <end position="122"/>
    </location>
</feature>
<dbReference type="RefSeq" id="WP_037930812.1">
    <property type="nucleotide sequence ID" value="NZ_CP054604.1"/>
</dbReference>
<feature type="domain" description="DUF6878" evidence="1">
    <location>
        <begin position="25"/>
        <end position="68"/>
    </location>
</feature>
<protein>
    <recommendedName>
        <fullName evidence="1">DUF6878 domain-containing protein</fullName>
    </recommendedName>
</protein>
<dbReference type="Pfam" id="PF21798">
    <property type="entry name" value="DUF6878"/>
    <property type="match status" value="2"/>
</dbReference>
<dbReference type="AlphaFoldDB" id="A0A073IWE7"/>
<reference evidence="2 3" key="1">
    <citation type="submission" date="2014-01" db="EMBL/GenBank/DDBJ databases">
        <title>Sulfitobacter sp. H3 (MCCC 1A00686) Genome Sequencing.</title>
        <authorList>
            <person name="Lai Q."/>
            <person name="Hong Z."/>
        </authorList>
    </citation>
    <scope>NUCLEOTIDE SEQUENCE [LARGE SCALE GENOMIC DNA]</scope>
    <source>
        <strain evidence="2 3">H3</strain>
    </source>
</reference>
<dbReference type="OrthoDB" id="7847285at2"/>
<dbReference type="Proteomes" id="UP000027746">
    <property type="component" value="Unassembled WGS sequence"/>
</dbReference>